<feature type="domain" description="BON" evidence="3">
    <location>
        <begin position="47"/>
        <end position="115"/>
    </location>
</feature>
<evidence type="ECO:0000313" key="4">
    <source>
        <dbReference type="EMBL" id="GAA0855646.1"/>
    </source>
</evidence>
<dbReference type="SMART" id="SM00749">
    <property type="entry name" value="BON"/>
    <property type="match status" value="2"/>
</dbReference>
<dbReference type="PANTHER" id="PTHR34606">
    <property type="entry name" value="BON DOMAIN-CONTAINING PROTEIN"/>
    <property type="match status" value="1"/>
</dbReference>
<evidence type="ECO:0000313" key="5">
    <source>
        <dbReference type="Proteomes" id="UP001500359"/>
    </source>
</evidence>
<evidence type="ECO:0000259" key="3">
    <source>
        <dbReference type="PROSITE" id="PS50914"/>
    </source>
</evidence>
<reference evidence="4 5" key="1">
    <citation type="journal article" date="2019" name="Int. J. Syst. Evol. Microbiol.">
        <title>The Global Catalogue of Microorganisms (GCM) 10K type strain sequencing project: providing services to taxonomists for standard genome sequencing and annotation.</title>
        <authorList>
            <consortium name="The Broad Institute Genomics Platform"/>
            <consortium name="The Broad Institute Genome Sequencing Center for Infectious Disease"/>
            <person name="Wu L."/>
            <person name="Ma J."/>
        </authorList>
    </citation>
    <scope>NUCLEOTIDE SEQUENCE [LARGE SCALE GENOMIC DNA]</scope>
    <source>
        <strain evidence="4 5">JCM 15896</strain>
    </source>
</reference>
<organism evidence="4 5">
    <name type="scientific">Aliiglaciecola litoralis</name>
    <dbReference type="NCBI Taxonomy" id="582857"/>
    <lineage>
        <taxon>Bacteria</taxon>
        <taxon>Pseudomonadati</taxon>
        <taxon>Pseudomonadota</taxon>
        <taxon>Gammaproteobacteria</taxon>
        <taxon>Alteromonadales</taxon>
        <taxon>Alteromonadaceae</taxon>
        <taxon>Aliiglaciecola</taxon>
    </lineage>
</organism>
<dbReference type="Proteomes" id="UP001500359">
    <property type="component" value="Unassembled WGS sequence"/>
</dbReference>
<feature type="domain" description="BON" evidence="3">
    <location>
        <begin position="124"/>
        <end position="190"/>
    </location>
</feature>
<dbReference type="InterPro" id="IPR051686">
    <property type="entry name" value="Lipoprotein_DolP"/>
</dbReference>
<dbReference type="PANTHER" id="PTHR34606:SF4">
    <property type="entry name" value="OUTER MEMBRANE LIPOPROTEIN DOLP"/>
    <property type="match status" value="1"/>
</dbReference>
<keyword evidence="5" id="KW-1185">Reference proteome</keyword>
<comment type="caution">
    <text evidence="4">The sequence shown here is derived from an EMBL/GenBank/DDBJ whole genome shotgun (WGS) entry which is preliminary data.</text>
</comment>
<dbReference type="PROSITE" id="PS50914">
    <property type="entry name" value="BON"/>
    <property type="match status" value="2"/>
</dbReference>
<dbReference type="Pfam" id="PF04972">
    <property type="entry name" value="BON"/>
    <property type="match status" value="2"/>
</dbReference>
<dbReference type="EMBL" id="BAAAFD010000003">
    <property type="protein sequence ID" value="GAA0855646.1"/>
    <property type="molecule type" value="Genomic_DNA"/>
</dbReference>
<evidence type="ECO:0000256" key="1">
    <source>
        <dbReference type="ARBA" id="ARBA00022729"/>
    </source>
</evidence>
<accession>A0ABN1LG98</accession>
<proteinExistence type="predicted"/>
<evidence type="ECO:0000256" key="2">
    <source>
        <dbReference type="SAM" id="SignalP"/>
    </source>
</evidence>
<sequence length="190" mass="20267">MKFSAKWILSWLLLCALLQGCAAVVVGAGMGAASAVHDRRTLGTQLDDKTAVARLSSAFGNNPRLASTNIDISVYNGIALIAGQAPSEELRQEIANTAATVKNLKKIHNQVRIGQPISASVTANDMVIETKVKAALLGDKRIDGLQIEVEVEDSEVFLMGLVSDAEADIAVDISRNINGVARVIKAFERR</sequence>
<gene>
    <name evidence="4" type="primary">dolP</name>
    <name evidence="4" type="ORF">GCM10009114_14950</name>
</gene>
<protein>
    <submittedName>
        <fullName evidence="4">Division/outer membrane stress-associated lipid-binding lipoprotein</fullName>
    </submittedName>
</protein>
<dbReference type="InterPro" id="IPR007055">
    <property type="entry name" value="BON_dom"/>
</dbReference>
<keyword evidence="1 2" id="KW-0732">Signal</keyword>
<keyword evidence="4" id="KW-0449">Lipoprotein</keyword>
<name>A0ABN1LG98_9ALTE</name>
<dbReference type="RefSeq" id="WP_343858263.1">
    <property type="nucleotide sequence ID" value="NZ_BAAAFD010000003.1"/>
</dbReference>
<dbReference type="PROSITE" id="PS51257">
    <property type="entry name" value="PROKAR_LIPOPROTEIN"/>
    <property type="match status" value="1"/>
</dbReference>
<feature type="signal peptide" evidence="2">
    <location>
        <begin position="1"/>
        <end position="22"/>
    </location>
</feature>
<feature type="chain" id="PRO_5047479731" evidence="2">
    <location>
        <begin position="23"/>
        <end position="190"/>
    </location>
</feature>
<dbReference type="InterPro" id="IPR014004">
    <property type="entry name" value="Transpt-assoc_nodulatn_dom_bac"/>
</dbReference>